<keyword evidence="12" id="KW-1185">Reference proteome</keyword>
<dbReference type="Pfam" id="PF00153">
    <property type="entry name" value="Mito_carr"/>
    <property type="match status" value="1"/>
</dbReference>
<dbReference type="PANTHER" id="PTHR45624">
    <property type="entry name" value="MITOCHONDRIAL BASIC AMINO ACIDS TRANSPORTER-RELATED"/>
    <property type="match status" value="1"/>
</dbReference>
<evidence type="ECO:0000256" key="7">
    <source>
        <dbReference type="ARBA" id="ARBA00023128"/>
    </source>
</evidence>
<dbReference type="PANTHER" id="PTHR45624:SF10">
    <property type="entry name" value="SLC (SOLUTE CARRIER) HOMOLOG"/>
    <property type="match status" value="1"/>
</dbReference>
<gene>
    <name evidence="11" type="ORF">MNEG_0905</name>
</gene>
<keyword evidence="4 9" id="KW-0812">Transmembrane</keyword>
<comment type="subcellular location">
    <subcellularLocation>
        <location evidence="1">Mitochondrion membrane</location>
        <topology evidence="1">Multi-pass membrane protein</topology>
    </subcellularLocation>
</comment>
<evidence type="ECO:0000313" key="12">
    <source>
        <dbReference type="Proteomes" id="UP000054498"/>
    </source>
</evidence>
<keyword evidence="7" id="KW-0496">Mitochondrion</keyword>
<dbReference type="KEGG" id="mng:MNEG_0905"/>
<proteinExistence type="inferred from homology"/>
<keyword evidence="8 9" id="KW-0472">Membrane</keyword>
<dbReference type="Gene3D" id="1.50.40.10">
    <property type="entry name" value="Mitochondrial carrier domain"/>
    <property type="match status" value="1"/>
</dbReference>
<evidence type="ECO:0000256" key="9">
    <source>
        <dbReference type="PROSITE-ProRule" id="PRU00282"/>
    </source>
</evidence>
<keyword evidence="5" id="KW-0677">Repeat</keyword>
<evidence type="ECO:0000313" key="11">
    <source>
        <dbReference type="EMBL" id="KIZ07055.1"/>
    </source>
</evidence>
<feature type="repeat" description="Solcar" evidence="9">
    <location>
        <begin position="52"/>
        <end position="116"/>
    </location>
</feature>
<evidence type="ECO:0000256" key="1">
    <source>
        <dbReference type="ARBA" id="ARBA00004225"/>
    </source>
</evidence>
<dbReference type="AlphaFoldDB" id="A0A0D2MX13"/>
<dbReference type="GeneID" id="25727023"/>
<comment type="similarity">
    <text evidence="2 10">Belongs to the mitochondrial carrier (TC 2.A.29) family.</text>
</comment>
<evidence type="ECO:0000256" key="3">
    <source>
        <dbReference type="ARBA" id="ARBA00022448"/>
    </source>
</evidence>
<evidence type="ECO:0000256" key="5">
    <source>
        <dbReference type="ARBA" id="ARBA00022737"/>
    </source>
</evidence>
<protein>
    <submittedName>
        <fullName evidence="11">Uncharacterized protein</fullName>
    </submittedName>
</protein>
<dbReference type="SUPFAM" id="SSF103506">
    <property type="entry name" value="Mitochondrial carrier"/>
    <property type="match status" value="1"/>
</dbReference>
<dbReference type="RefSeq" id="XP_013906074.1">
    <property type="nucleotide sequence ID" value="XM_014050620.1"/>
</dbReference>
<reference evidence="11 12" key="1">
    <citation type="journal article" date="2013" name="BMC Genomics">
        <title>Reconstruction of the lipid metabolism for the microalga Monoraphidium neglectum from its genome sequence reveals characteristics suitable for biofuel production.</title>
        <authorList>
            <person name="Bogen C."/>
            <person name="Al-Dilaimi A."/>
            <person name="Albersmeier A."/>
            <person name="Wichmann J."/>
            <person name="Grundmann M."/>
            <person name="Rupp O."/>
            <person name="Lauersen K.J."/>
            <person name="Blifernez-Klassen O."/>
            <person name="Kalinowski J."/>
            <person name="Goesmann A."/>
            <person name="Mussgnug J.H."/>
            <person name="Kruse O."/>
        </authorList>
    </citation>
    <scope>NUCLEOTIDE SEQUENCE [LARGE SCALE GENOMIC DNA]</scope>
    <source>
        <strain evidence="11 12">SAG 48.87</strain>
    </source>
</reference>
<evidence type="ECO:0000256" key="10">
    <source>
        <dbReference type="RuleBase" id="RU000488"/>
    </source>
</evidence>
<dbReference type="InterPro" id="IPR023395">
    <property type="entry name" value="MCP_dom_sf"/>
</dbReference>
<dbReference type="OrthoDB" id="193856at2759"/>
<evidence type="ECO:0000256" key="8">
    <source>
        <dbReference type="ARBA" id="ARBA00023136"/>
    </source>
</evidence>
<dbReference type="Proteomes" id="UP000054498">
    <property type="component" value="Unassembled WGS sequence"/>
</dbReference>
<evidence type="ECO:0000256" key="6">
    <source>
        <dbReference type="ARBA" id="ARBA00022989"/>
    </source>
</evidence>
<evidence type="ECO:0000256" key="2">
    <source>
        <dbReference type="ARBA" id="ARBA00006375"/>
    </source>
</evidence>
<dbReference type="PROSITE" id="PS50920">
    <property type="entry name" value="SOLCAR"/>
    <property type="match status" value="1"/>
</dbReference>
<accession>A0A0D2MX13</accession>
<sequence>MGVWRAMAGAEGARGLFKGMSYPLYTTSLQNAVTFQSQRAGERALEAAGVPSSMATTCMAGMFAGAVQTFISSPVELLKIRLQLQRAKPGAPGYVGPLGMLRRVLKYEGVAVSSGR</sequence>
<dbReference type="InterPro" id="IPR050567">
    <property type="entry name" value="Mitochondrial_Carrier"/>
</dbReference>
<name>A0A0D2MX13_9CHLO</name>
<organism evidence="11 12">
    <name type="scientific">Monoraphidium neglectum</name>
    <dbReference type="NCBI Taxonomy" id="145388"/>
    <lineage>
        <taxon>Eukaryota</taxon>
        <taxon>Viridiplantae</taxon>
        <taxon>Chlorophyta</taxon>
        <taxon>core chlorophytes</taxon>
        <taxon>Chlorophyceae</taxon>
        <taxon>CS clade</taxon>
        <taxon>Sphaeropleales</taxon>
        <taxon>Selenastraceae</taxon>
        <taxon>Monoraphidium</taxon>
    </lineage>
</organism>
<dbReference type="GO" id="GO:0022857">
    <property type="term" value="F:transmembrane transporter activity"/>
    <property type="evidence" value="ECO:0007669"/>
    <property type="project" value="TreeGrafter"/>
</dbReference>
<dbReference type="InterPro" id="IPR018108">
    <property type="entry name" value="MCP_transmembrane"/>
</dbReference>
<evidence type="ECO:0000256" key="4">
    <source>
        <dbReference type="ARBA" id="ARBA00022692"/>
    </source>
</evidence>
<keyword evidence="3 10" id="KW-0813">Transport</keyword>
<keyword evidence="6" id="KW-1133">Transmembrane helix</keyword>
<dbReference type="EMBL" id="KK100301">
    <property type="protein sequence ID" value="KIZ07055.1"/>
    <property type="molecule type" value="Genomic_DNA"/>
</dbReference>
<dbReference type="GO" id="GO:0031966">
    <property type="term" value="C:mitochondrial membrane"/>
    <property type="evidence" value="ECO:0007669"/>
    <property type="project" value="UniProtKB-SubCell"/>
</dbReference>